<dbReference type="PANTHER" id="PTHR22948:SF65">
    <property type="entry name" value="A-KINASE ANCHORING PROTEIN 1"/>
    <property type="match status" value="1"/>
</dbReference>
<dbReference type="SMART" id="SM00322">
    <property type="entry name" value="KH"/>
    <property type="match status" value="1"/>
</dbReference>
<dbReference type="EMBL" id="WJBH02000001">
    <property type="protein sequence ID" value="KAI9565791.1"/>
    <property type="molecule type" value="Genomic_DNA"/>
</dbReference>
<evidence type="ECO:0000256" key="1">
    <source>
        <dbReference type="PROSITE-ProRule" id="PRU00117"/>
    </source>
</evidence>
<feature type="compositionally biased region" description="Polar residues" evidence="2">
    <location>
        <begin position="95"/>
        <end position="106"/>
    </location>
</feature>
<dbReference type="Pfam" id="PF00013">
    <property type="entry name" value="KH_1"/>
    <property type="match status" value="1"/>
</dbReference>
<feature type="compositionally biased region" description="Polar residues" evidence="2">
    <location>
        <begin position="71"/>
        <end position="82"/>
    </location>
</feature>
<dbReference type="InterPro" id="IPR047368">
    <property type="entry name" value="KH-I_AKAP1"/>
</dbReference>
<organism evidence="4 5">
    <name type="scientific">Daphnia sinensis</name>
    <dbReference type="NCBI Taxonomy" id="1820382"/>
    <lineage>
        <taxon>Eukaryota</taxon>
        <taxon>Metazoa</taxon>
        <taxon>Ecdysozoa</taxon>
        <taxon>Arthropoda</taxon>
        <taxon>Crustacea</taxon>
        <taxon>Branchiopoda</taxon>
        <taxon>Diplostraca</taxon>
        <taxon>Cladocera</taxon>
        <taxon>Anomopoda</taxon>
        <taxon>Daphniidae</taxon>
        <taxon>Daphnia</taxon>
        <taxon>Daphnia similis group</taxon>
    </lineage>
</organism>
<dbReference type="InterPro" id="IPR035437">
    <property type="entry name" value="SNase_OB-fold_sf"/>
</dbReference>
<sequence>MDWSFKLKCCAFAIASVTLGLSAVYVQQRATLSRKRRKNIYKIIMAAAADAEIDCSVNSVSQLVSTMEQLKVSQQPAKSPSTGEEAEIPDRDSANHSPSDFLTGNLHSDSHSESSNDSGKGGSDCANTNGDHRVSSRFDVITPPLSPHHPTATLVHLPERLFVYEFEIPQALVGLLIGKFGAFVNHIKAKTGASLLIKDRDRRYKLCAIEGTKNEIDAALVLIRAKFPAKRYPNITMAQINVAPETAAIQPVLPDSIQLLLPPEVSCEVMISAVVSPNHIFVQQITHPTYPSLARLDYCMAQCYNDFVTPGLPLPIQPSMVCAAPSMDGWYRAKVVAVYPRASHVAVTENEEKQEVTGDVDYSANTVAVFDPELEIPETEDDYEVDICFVDYGGYSRVPASSLRQIRADFMTLPFQAIECLLANVAPVSEEGWTTEAYEELESLTRDRMLQVQAMAYSLEGLPLVYLYQMDPAEETLINRQLVNRGVAQWVEPQLVSN</sequence>
<dbReference type="InterPro" id="IPR004088">
    <property type="entry name" value="KH_dom_type_1"/>
</dbReference>
<dbReference type="Pfam" id="PF00567">
    <property type="entry name" value="TUDOR"/>
    <property type="match status" value="2"/>
</dbReference>
<dbReference type="SUPFAM" id="SSF63748">
    <property type="entry name" value="Tudor/PWWP/MBT"/>
    <property type="match status" value="2"/>
</dbReference>
<evidence type="ECO:0000313" key="4">
    <source>
        <dbReference type="EMBL" id="KAI9565791.1"/>
    </source>
</evidence>
<keyword evidence="1" id="KW-0694">RNA-binding</keyword>
<gene>
    <name evidence="4" type="ORF">GHT06_009586</name>
</gene>
<dbReference type="PROSITE" id="PS50304">
    <property type="entry name" value="TUDOR"/>
    <property type="match status" value="1"/>
</dbReference>
<reference evidence="4 5" key="1">
    <citation type="submission" date="2022-05" db="EMBL/GenBank/DDBJ databases">
        <title>A multi-omics perspective on studying reproductive biology in Daphnia sinensis.</title>
        <authorList>
            <person name="Jia J."/>
        </authorList>
    </citation>
    <scope>NUCLEOTIDE SEQUENCE [LARGE SCALE GENOMIC DNA]</scope>
    <source>
        <strain evidence="4 5">WSL</strain>
    </source>
</reference>
<dbReference type="SUPFAM" id="SSF54791">
    <property type="entry name" value="Eukaryotic type KH-domain (KH-domain type I)"/>
    <property type="match status" value="1"/>
</dbReference>
<dbReference type="Proteomes" id="UP000820818">
    <property type="component" value="Linkage Group LG1"/>
</dbReference>
<dbReference type="GO" id="GO:0003723">
    <property type="term" value="F:RNA binding"/>
    <property type="evidence" value="ECO:0007669"/>
    <property type="project" value="UniProtKB-UniRule"/>
</dbReference>
<dbReference type="PANTHER" id="PTHR22948">
    <property type="entry name" value="TUDOR DOMAIN CONTAINING PROTEIN"/>
    <property type="match status" value="1"/>
</dbReference>
<dbReference type="Gene3D" id="2.40.50.90">
    <property type="match status" value="1"/>
</dbReference>
<dbReference type="InterPro" id="IPR036612">
    <property type="entry name" value="KH_dom_type_1_sf"/>
</dbReference>
<accession>A0AAD5L3E2</accession>
<dbReference type="InterPro" id="IPR002999">
    <property type="entry name" value="Tudor"/>
</dbReference>
<dbReference type="InterPro" id="IPR050621">
    <property type="entry name" value="Tudor_domain_containing"/>
</dbReference>
<dbReference type="InterPro" id="IPR047367">
    <property type="entry name" value="Tudor_AKAP1"/>
</dbReference>
<feature type="domain" description="Tudor" evidence="3">
    <location>
        <begin position="315"/>
        <end position="413"/>
    </location>
</feature>
<dbReference type="Gene3D" id="3.30.1370.10">
    <property type="entry name" value="K Homology domain, type 1"/>
    <property type="match status" value="1"/>
</dbReference>
<keyword evidence="5" id="KW-1185">Reference proteome</keyword>
<evidence type="ECO:0000259" key="3">
    <source>
        <dbReference type="PROSITE" id="PS50304"/>
    </source>
</evidence>
<protein>
    <recommendedName>
        <fullName evidence="3">Tudor domain-containing protein</fullName>
    </recommendedName>
</protein>
<dbReference type="GO" id="GO:0010468">
    <property type="term" value="P:regulation of gene expression"/>
    <property type="evidence" value="ECO:0007669"/>
    <property type="project" value="UniProtKB-ARBA"/>
</dbReference>
<dbReference type="CDD" id="cd22395">
    <property type="entry name" value="KH-I_AKAP1"/>
    <property type="match status" value="1"/>
</dbReference>
<evidence type="ECO:0000256" key="2">
    <source>
        <dbReference type="SAM" id="MobiDB-lite"/>
    </source>
</evidence>
<evidence type="ECO:0000313" key="5">
    <source>
        <dbReference type="Proteomes" id="UP000820818"/>
    </source>
</evidence>
<comment type="caution">
    <text evidence="4">The sequence shown here is derived from an EMBL/GenBank/DDBJ whole genome shotgun (WGS) entry which is preliminary data.</text>
</comment>
<dbReference type="AlphaFoldDB" id="A0AAD5L3E2"/>
<dbReference type="GO" id="GO:0005739">
    <property type="term" value="C:mitochondrion"/>
    <property type="evidence" value="ECO:0007669"/>
    <property type="project" value="UniProtKB-ARBA"/>
</dbReference>
<dbReference type="InterPro" id="IPR004087">
    <property type="entry name" value="KH_dom"/>
</dbReference>
<dbReference type="PROSITE" id="PS50084">
    <property type="entry name" value="KH_TYPE_1"/>
    <property type="match status" value="1"/>
</dbReference>
<name>A0AAD5L3E2_9CRUS</name>
<dbReference type="CDD" id="cd20407">
    <property type="entry name" value="Tudor_AKAP1"/>
    <property type="match status" value="1"/>
</dbReference>
<feature type="region of interest" description="Disordered" evidence="2">
    <location>
        <begin position="71"/>
        <end position="129"/>
    </location>
</feature>
<proteinExistence type="predicted"/>